<proteinExistence type="predicted"/>
<sequence length="101" mass="11830">MKKIIDPNELNRCFISYLWVNDVSDKNFKILAHGNSTKTAKPFIRSTKTKNCCRITEYLKSLNFFKENVIMICCNDQQLLELVRFRSGDKYYSGVNFDTTT</sequence>
<evidence type="ECO:0000313" key="1">
    <source>
        <dbReference type="EMBL" id="RNA25311.1"/>
    </source>
</evidence>
<dbReference type="OrthoDB" id="10064043at2759"/>
<organism evidence="1 2">
    <name type="scientific">Brachionus plicatilis</name>
    <name type="common">Marine rotifer</name>
    <name type="synonym">Brachionus muelleri</name>
    <dbReference type="NCBI Taxonomy" id="10195"/>
    <lineage>
        <taxon>Eukaryota</taxon>
        <taxon>Metazoa</taxon>
        <taxon>Spiralia</taxon>
        <taxon>Gnathifera</taxon>
        <taxon>Rotifera</taxon>
        <taxon>Eurotatoria</taxon>
        <taxon>Monogononta</taxon>
        <taxon>Pseudotrocha</taxon>
        <taxon>Ploima</taxon>
        <taxon>Brachionidae</taxon>
        <taxon>Brachionus</taxon>
    </lineage>
</organism>
<protein>
    <submittedName>
        <fullName evidence="1">Uncharacterized protein</fullName>
    </submittedName>
</protein>
<dbReference type="EMBL" id="REGN01002942">
    <property type="protein sequence ID" value="RNA25311.1"/>
    <property type="molecule type" value="Genomic_DNA"/>
</dbReference>
<keyword evidence="2" id="KW-1185">Reference proteome</keyword>
<dbReference type="AlphaFoldDB" id="A0A3M7RP44"/>
<comment type="caution">
    <text evidence="1">The sequence shown here is derived from an EMBL/GenBank/DDBJ whole genome shotgun (WGS) entry which is preliminary data.</text>
</comment>
<reference evidence="1 2" key="1">
    <citation type="journal article" date="2018" name="Sci. Rep.">
        <title>Genomic signatures of local adaptation to the degree of environmental predictability in rotifers.</title>
        <authorList>
            <person name="Franch-Gras L."/>
            <person name="Hahn C."/>
            <person name="Garcia-Roger E.M."/>
            <person name="Carmona M.J."/>
            <person name="Serra M."/>
            <person name="Gomez A."/>
        </authorList>
    </citation>
    <scope>NUCLEOTIDE SEQUENCE [LARGE SCALE GENOMIC DNA]</scope>
    <source>
        <strain evidence="1">HYR1</strain>
    </source>
</reference>
<name>A0A3M7RP44_BRAPC</name>
<gene>
    <name evidence="1" type="ORF">BpHYR1_015726</name>
</gene>
<dbReference type="Proteomes" id="UP000276133">
    <property type="component" value="Unassembled WGS sequence"/>
</dbReference>
<evidence type="ECO:0000313" key="2">
    <source>
        <dbReference type="Proteomes" id="UP000276133"/>
    </source>
</evidence>
<accession>A0A3M7RP44</accession>